<dbReference type="InterPro" id="IPR020806">
    <property type="entry name" value="PKS_PP-bd"/>
</dbReference>
<feature type="domain" description="Carrier" evidence="4">
    <location>
        <begin position="5544"/>
        <end position="5619"/>
    </location>
</feature>
<dbReference type="Pfam" id="PF13193">
    <property type="entry name" value="AMP-binding_C"/>
    <property type="match status" value="2"/>
</dbReference>
<sequence>MPGMRRQALTQAQRALWGLHAELPEAPVTVAYHLSLTGPLDTDVLSHVGRAYVASRATLFLRFEANADGVAMVHDPSLDDSNVALDFRGEADPVAAAREWMFADAAQPLDPTGDRTALFGLLRVGDDRHLIYMRGHHLVADGVAALQLLDEWGRLYTDAVENRAPAYPPPEDFGPALEADAAYLTSPRRERDRAYWREQLTGVPPPPYLSRRTGPISARTHRISEIVPPATSEALRRVEEQHLTTLPAIIGMALTVYLSRMTGQRDVQFALPVAARTVAALRKTPLPVSNVVPIRTQLSDETSVGEALRATQSSMLGALRHQRYRYEDIRADLAAAGTPVPATPGVAGPVLNLMLIKPTVRFGDATGTVQIVSTGPIDDISLTIYPRAGADGTLETQIDLDANPNRYTEAEARTHHARFLRVLDEVAYALLDAPDTLAVDVPLLDEAERDSVATVAGPPAPAVSSLAEVAPEAEPEDVADSVIGGVVTVEQGRGDAQTRGIWTAARRPEPLLIVDPDLPSARRRRILDLVEQAALPSAGGVDHPDVPEYLVFTSGTTGEPKGVVVPRRGIGAMVEELRTRFATEGPVRVAQLAAPSFDATIFEHVLAAALRGTLIPAPPGTLVGAALAEFLNSHRITHAVITPTVLATIAPDDLEPGILTTLMTAGEALPAGLAAMWARGRDLHNLYGPAETTIMATAARLTPDADGTVDPVIGRPIVGTSVHVLDARLQSVPPGAPGELYVAGPSLALGYLADTPQTATRFVADPFLPGARMYRTGDLVAWDHDLTALTYLGRADNQVQIRGVRVELAEVESAATLHDGVDAAVATVVDDALVLYVVTRSPTTVRAGLRRLFAERLSPSMWPSQILAVDAIPVTATGKVDREALPHLTPLDAEAPYRAPATAAERDIAAVVSDVLGVTTPSMAADIVDLGATSLNATEIATALSRRTRTRVTVRDVLTAVSLHELATRIDEAMPLAVPERPAHPPASPQQTAMVVSARLAPESTAEVLVGSVILRGAGADVSAVRAAVGDVVERHEILRTVVRVDSTGSLWQDVLPVNDALGTVLVDAVLPDAHAVTDPTMSVPMQVSIREHGDNLVVAVAVHHALIDDASLDALATDLGIAYGARRDGTDPVWAEDPLQYADATAMLATALGDPSDSASRYAQQRDWWTTTLADLPARPRLPSPTGPVAAGVGQVAIVVAAESLGDDTYSAAHAVLAAVIARFTGSLDLTLSTVHSGRDLLPARPAAGMYVNPVAVRTALRPGVTFRALTTQVADAVRDARLHGDIPIADVARAVEPHRAPTTAPLSDVLISYRGVDRLSAAAARFGLDVELHEEPPSDPRVPLQWNLDRLTDGLRITLTYDTTVLDEPTAAAMADATGHAFSVAATNPGATLQELVPGVPADPWVASASDRTIVDVVTETAASVLDAVALVDGEVRYRYGDVVAAGRIIGSGLAALGVGPGDRVAIALPRSGRAVLAQLGVQMTGAAYVPVDITLPPARIAAILDDAAPSVVLGDVAVDGHRLVALEDLDADPDWQPRSVTAAAEAYVIFTSGSTGRPKGVSVSHRAVVAMLDGIAENYSPTDVFSCVHSLSFDFSVFEILAPWRVGGSVVLADTETARDPAALWQLLVDTGVTVLSQTPSAFDVLAAYARGRDTGALREVVFGGAALYPARVRDLAAGTALTNMWGITEGAVHVTSAPVDVDDARSLIGEPLPAMSIAILDATMTPVPVGVWGELYITGAQLAEGYVGPAARTAERFVAAPGGTRMYRTGDVVRRTHDGKVEYLGRSDDQVQLRGFRVELAEVEAALRSVPGVTGAVASVRDTDRLDGGVLVAHVVADGVTPDETRTAVAERLPTYAVPGHVVLVDGWPLTSSGKIDRAALPAPTSGSPVPLDDDESTLLAAVRAVVGEVLGLDPAAIDPSASLLDLGAQSLSYMHIAVGLSRATGRQPAVRDLVTASTVAALAATVASAPLVVVDIAGSAPRDYEPSPQQRALWFLHRVDPESTVYHLPLRVDLDPQVGIDVIRAAAADLTARHEILRTVLLDHDGRPLARVLAPGDAAARVDVAIAGLETIDADLTDTAVDDAIRTPFDLAAAPGWRMRLWDIVTDGAVTARVLVIVAHHVVADGWSVQVLGRDVLTALGARLDDREPVWADPVEPYSGFADRAAIRGSASPEVLDHWRTVLDGAPTQLSLPGPAHAAAPGPEQAAHLDANVDAGVRDQLVEIAESCGATPFHLVHVVLAQVLSGIVGDSDVVVGVPTAGRDTAADLATVGMTVRMAVLRTLVDDGLSVREALAASAATLADATGPTAIDYEDLVTALVPSHGAGRQPYLDVLVAYAENVVDASLALDGPVRSVTPLRVPHARVPLEFTVTDSGSEGLALVLTVGTSSVDVGAAEVILDRVVEVLEAIAVGGPDAVLGELVRAPDDATLVGPAVGSVIDPVVAFRERVAAAPSAVAVVDGDRRVEYCELAAVVDQFVASFTDAGVGAGSRVVVTGERSAALVAVMIAVHEVGATFVPVDPSYPAERQAQIQDAVWPAVPIEIRRDPEGDVFGCQVTSFVAMGATPAERQAVPDAAPAYVIFTSGSTGMPKGVVVPRAALSSMLSATLPLVDVGPSDVWTWSHSPAFDFSVWETWGALVSGGSLVVVDGETARDPTVLSDLIVERGVTVLSQTPTAFAGVVDRGAPLPSLRWVVFGGEALAPPTLAPWASRHPDIAFLNLYGITETTVHLTQQTVDVDDVRSVIGAPLAGMSVRVLDARLRPVPVGGRGELYVVGPQVASGYLGDPGRTAERFVAAPDGHRMYRTGDHVRRIDAGRLEYLGRTDDQVQIRGFRVELGEVASALRAADGVDDARALVRPGPRPGDETLLGFVVGDVEVDAVRAAVAGSLPAQSVPATVVAIGEWPLTPTGKVDAAALLRVAESTGASDRPLTPQEEVVAGVVADLTGTDLAVLGHDSSFFALGGSSLTAARLAAALSEVAGTSISVRSVFEHPTIAALAGLVDASHDVGVVPAPGPVPMPRPDRLPLTPQQEEIWLQWTLHPDDTGHHLVGAVPLDPSVAELLLDEGSRAELVERVRGFVSRHDALRTRYPVDDLGPRQELVDLDDVVIDLEPRRVDDMVEVVAEVLAPFDLAAAPPWRVRVADTGDGLVVGAVIHHIAADGHSVAVLEREIAALAGGSTDGPSDSVDFASYTQWYRSMLAARAEDLRRFWSGVFVEPIQPLRLPGVASSVGERSEEASSIAVAVLGELESLRDWVIHHRTTVFIAVHAALASVLARRSASSDVVIGTATSGRADAAVADTVGMFARTVPLRTAIDIDRPFREVVGAVTAADLDAFAHADLPAADIAAIADPDRTTAGRALTAIVLSDLMTDRDGSLALATDVETLARSGLLRTVFGLDFSVAVVEAGLRIALVYRPSTVEESVTQGLVDDVVRVLSAALSEPGVVVGDVLVDATAQRTVPAAQQTVPAAQRTGVTGTADRAGLAGTVGGILSAAAERYADNVALVDGGRAFTYAQLDAWARAIAAALRVRGVGRGDVVATHAPRSAWSVAATWGISYAGAAFLAINPADPPLRRTRILSAATPTVVLTAPGYPVDDVADALGAAIVVPLEEVPESAPSARGPASLGLDDLAYVVFTSGSTGAPKGVAVTHRGVAPMVSSMLAGLPLNPETVLLHNYAPSFDAHIIELMLGFSSGGRVIVCPPDVIGGDAMHELIDAAGVNTMFSTPAVLSTLDPARMRAVRLMGVGGEAVPRRLAAQWSPGRQLVNLYGPTETTVVVTTDLDMDDGPVDVGHAVAGSEAVVLDSRLRPVADHTVGELYIRGASLARGYLGRPDLTAERFVADPATPGTRMYRTGDLVHRRADGALVTHGRSDSQLAVRGLRVEPGEIDAALTSIDGVRDALADLVRTPAGAEVLAAWVVLDTGASMDVDEIRRSLRETLPRGMVPALITVLDELPLTANGKIDRRALPMPSVPRGRPARTPTELAIVAVWADVIGVDPESIDTGTDFFAVGGSSFSATRVVGRLREATGRDVTVRQIFDARTVADLAAELDAMPALDARGVRPVHLPTPASTPLAYPQRRMWFLNRLEPTSTAYTVPVVARIVGSADVERIRRAVRRVAMRHQSLRTVFPDTADGPRQVVLPPESVELPVMLQGGLDSVAQFVTAPVDLTSETAFRAAVVEDAEAWFLVVVMHHVAVDGFSLRTLLGDLVIAYTTDDDLPSPELTYIDVTRWQLGRLGDPDDPDSEYGRQLRFWHQNLAGIGEPLRLPGHDDARNGPGGRVVVELPDALTAQVTAVAQEVGASVFHVVHTAVATVLAAWNHSADVVVGAPVLGRADPAMEPVVGMFVNTVVLRTALEAGLAVREAITAVRDADLTATSHDGVPYDAVARAVRPDHRGSHDPLVSVLVVQQEALAVLDPALIEQGITLGDSRIEPVGDVDTLVAAKFDLEVILAPQPSGGLQLIVLHAAPVPSSTAQALADHLVGLLAAVAQAPDAPFPAIDDGLSAVQPSSPVVVERADEDTVDVSVVRAVFAEVLDVATVGPDDDFFGLGGTSLSTTQVVAALARRTGRRVPVSEVFAHPTASGLAAALAGTPETAGDPVAAALARVVVAAAVRPSTPVPMTTAQRRIWFADRLLREQSATAVYAVPVVVPVPAGVSDDAIAAAVHAVVDRHEPLRTVYPIVDGQPCQVVLPSFRPEVLTVNLRGRSWQDAIADPPAALLGHLAAPFDVTAEPPVRVAVVVAGDERLLVLVAHHLSLDGQSAGLLVADLTHALAGRWLTPLDVTYRQWSLAEQSIPVAVRAAERARVVAALDGWSGVLDIPTDRPRTGDRSLQTAAVRVALDPAVADAIDARARLAGVTAFHLWHAALALTLAAAVGTDDVAVGSPVSVRSQPEIAGVVGMFVSTVVLRTRVRRSGTVDDLLRDVRDADTPAIASTLVGFDEVVAAMRPPRDPGRHPLVQVLLSLAPDVLPALPIGAADVDAASAPSEFDLQFTIAPDGSAIVTYATALFDRATAEAFGERWLRAVTALVTLPAGSPLDAVDLRSAAEVARDAVDRSVLMQRSEVTLPGVFARAASSFPDDIAVDDGVVQLTYSDLDRRSAGVAARLVDTGVRPGDRVAMMLPRSVASVVATWAITRIGAVMVPVDPLFPTDRMARMTAIAGVTVAVVDGPAPDGVVAVGVDVDDADVEIGWAAPHIDAAAYVIFTSGSTGTPNAVVVTHRGLSLFADPVESRLTSDDRVAHHASPSFDASVMELVRAAGSGARLSVIAPDRVGGEAGTAELARLGATTLFTSPTVLATLDPAVLPSLRQVEVGGEAVPVDLVRRWSQGRAVATVYGPTESTIMVCWAWFYERPVPGPMVGTQADSIGIAVLDRRLRPVPDGCIGELYLLGPALAQGYVDAALTASRFVATDDGARMYRTGDLVRRTAAGLAFVGRADQQVQIRGVRVELGEVDAAVRAAGAAQSATVVVAGPAGDTLITYAVADRTGGEIRASMAALLPSHLVPAQVIVVDDLPVTPVGKLDAVALPAPEWGGTGNAPRTATEEAVVAAYRAVLEDASIGVDDDFFAVGGTSLQLIPLVTVLRERFGADVGLAAVVSHPTPGTLSAVIDAGGTDDIPAEIAALLAHVVDLTAPHPGPPAAERAVDPAERAVDPAERAVDPAERADVPLWLVHPASGLASTYVPLSEAVGGTVFGLQIPDLLDGDTSAPSSVDALAVAHLAAVRERQPHGPYRFGGWSVGGQIAHAMARLAVEAGETVDLLVLLDARVGVDVTSAGEDVAAIDPATADALRAADPRRFDRYLWRVEDLIRSAGEFAPETTQIGRTVLVVAADTDDAAVDRWRPALRGAVTVLDVDATHADLGEPATMRAIGEMLADVTTTHADSHGTDRDQGER</sequence>
<keyword evidence="6" id="KW-1185">Reference proteome</keyword>
<dbReference type="PROSITE" id="PS00012">
    <property type="entry name" value="PHOSPHOPANTETHEINE"/>
    <property type="match status" value="1"/>
</dbReference>
<dbReference type="Gene3D" id="1.10.1200.10">
    <property type="entry name" value="ACP-like"/>
    <property type="match status" value="4"/>
</dbReference>
<dbReference type="NCBIfam" id="NF003417">
    <property type="entry name" value="PRK04813.1"/>
    <property type="match status" value="5"/>
</dbReference>
<dbReference type="Gene3D" id="3.30.559.30">
    <property type="entry name" value="Nonribosomal peptide synthetase, condensation domain"/>
    <property type="match status" value="6"/>
</dbReference>
<feature type="domain" description="Carrier" evidence="4">
    <location>
        <begin position="1898"/>
        <end position="1975"/>
    </location>
</feature>
<dbReference type="PANTHER" id="PTHR45527">
    <property type="entry name" value="NONRIBOSOMAL PEPTIDE SYNTHETASE"/>
    <property type="match status" value="1"/>
</dbReference>
<dbReference type="NCBIfam" id="TIGR01733">
    <property type="entry name" value="AA-adenyl-dom"/>
    <property type="match status" value="3"/>
</dbReference>
<accession>A0ABT1H803</accession>
<dbReference type="Proteomes" id="UP001205740">
    <property type="component" value="Unassembled WGS sequence"/>
</dbReference>
<dbReference type="Pfam" id="PF00975">
    <property type="entry name" value="Thioesterase"/>
    <property type="match status" value="1"/>
</dbReference>
<feature type="domain" description="Carrier" evidence="4">
    <location>
        <begin position="4524"/>
        <end position="4599"/>
    </location>
</feature>
<dbReference type="Pfam" id="PF00550">
    <property type="entry name" value="PP-binding"/>
    <property type="match status" value="6"/>
</dbReference>
<feature type="domain" description="Carrier" evidence="4">
    <location>
        <begin position="3982"/>
        <end position="4059"/>
    </location>
</feature>
<comment type="cofactor">
    <cofactor evidence="1">
        <name>pantetheine 4'-phosphate</name>
        <dbReference type="ChEBI" id="CHEBI:47942"/>
    </cofactor>
</comment>
<dbReference type="InterPro" id="IPR045851">
    <property type="entry name" value="AMP-bd_C_sf"/>
</dbReference>
<dbReference type="InterPro" id="IPR010071">
    <property type="entry name" value="AA_adenyl_dom"/>
</dbReference>
<dbReference type="InterPro" id="IPR029058">
    <property type="entry name" value="AB_hydrolase_fold"/>
</dbReference>
<dbReference type="Gene3D" id="3.30.559.10">
    <property type="entry name" value="Chloramphenicol acetyltransferase-like domain"/>
    <property type="match status" value="6"/>
</dbReference>
<evidence type="ECO:0000256" key="1">
    <source>
        <dbReference type="ARBA" id="ARBA00001957"/>
    </source>
</evidence>
<feature type="domain" description="Carrier" evidence="4">
    <location>
        <begin position="2933"/>
        <end position="3010"/>
    </location>
</feature>
<dbReference type="SMART" id="SM00823">
    <property type="entry name" value="PKS_PP"/>
    <property type="match status" value="6"/>
</dbReference>
<dbReference type="CDD" id="cd05930">
    <property type="entry name" value="A_NRPS"/>
    <property type="match status" value="3"/>
</dbReference>
<name>A0ABT1H803_9NOCA</name>
<dbReference type="SMART" id="SM00824">
    <property type="entry name" value="PKS_TE"/>
    <property type="match status" value="1"/>
</dbReference>
<dbReference type="InterPro" id="IPR025110">
    <property type="entry name" value="AMP-bd_C"/>
</dbReference>
<keyword evidence="2" id="KW-0596">Phosphopantetheine</keyword>
<evidence type="ECO:0000256" key="2">
    <source>
        <dbReference type="ARBA" id="ARBA00022450"/>
    </source>
</evidence>
<dbReference type="Gene3D" id="3.40.50.12780">
    <property type="entry name" value="N-terminal domain of ligase-like"/>
    <property type="match status" value="5"/>
</dbReference>
<evidence type="ECO:0000313" key="6">
    <source>
        <dbReference type="Proteomes" id="UP001205740"/>
    </source>
</evidence>
<evidence type="ECO:0000259" key="4">
    <source>
        <dbReference type="PROSITE" id="PS50075"/>
    </source>
</evidence>
<dbReference type="EMBL" id="JAMTCG010000005">
    <property type="protein sequence ID" value="MCP2161933.1"/>
    <property type="molecule type" value="Genomic_DNA"/>
</dbReference>
<comment type="caution">
    <text evidence="5">The sequence shown here is derived from an EMBL/GenBank/DDBJ whole genome shotgun (WGS) entry which is preliminary data.</text>
</comment>
<evidence type="ECO:0000313" key="5">
    <source>
        <dbReference type="EMBL" id="MCP2161933.1"/>
    </source>
</evidence>
<dbReference type="SUPFAM" id="SSF47336">
    <property type="entry name" value="ACP-like"/>
    <property type="match status" value="6"/>
</dbReference>
<dbReference type="Gene3D" id="3.40.50.1820">
    <property type="entry name" value="alpha/beta hydrolase"/>
    <property type="match status" value="2"/>
</dbReference>
<dbReference type="InterPro" id="IPR036736">
    <property type="entry name" value="ACP-like_sf"/>
</dbReference>
<dbReference type="SUPFAM" id="SSF52777">
    <property type="entry name" value="CoA-dependent acyltransferases"/>
    <property type="match status" value="12"/>
</dbReference>
<dbReference type="InterPro" id="IPR042099">
    <property type="entry name" value="ANL_N_sf"/>
</dbReference>
<dbReference type="Gene3D" id="3.30.300.30">
    <property type="match status" value="5"/>
</dbReference>
<dbReference type="InterPro" id="IPR020802">
    <property type="entry name" value="TesA-like"/>
</dbReference>
<dbReference type="PROSITE" id="PS00455">
    <property type="entry name" value="AMP_BINDING"/>
    <property type="match status" value="4"/>
</dbReference>
<feature type="domain" description="Carrier" evidence="4">
    <location>
        <begin position="899"/>
        <end position="974"/>
    </location>
</feature>
<dbReference type="InterPro" id="IPR023213">
    <property type="entry name" value="CAT-like_dom_sf"/>
</dbReference>
<dbReference type="SUPFAM" id="SSF53474">
    <property type="entry name" value="alpha/beta-Hydrolases"/>
    <property type="match status" value="1"/>
</dbReference>
<dbReference type="InterPro" id="IPR000873">
    <property type="entry name" value="AMP-dep_synth/lig_dom"/>
</dbReference>
<dbReference type="InterPro" id="IPR009081">
    <property type="entry name" value="PP-bd_ACP"/>
</dbReference>
<dbReference type="InterPro" id="IPR020845">
    <property type="entry name" value="AMP-binding_CS"/>
</dbReference>
<evidence type="ECO:0000256" key="3">
    <source>
        <dbReference type="ARBA" id="ARBA00022553"/>
    </source>
</evidence>
<gene>
    <name evidence="5" type="ORF">LX12_003132</name>
</gene>
<keyword evidence="3" id="KW-0597">Phosphoprotein</keyword>
<reference evidence="5 6" key="1">
    <citation type="submission" date="2022-06" db="EMBL/GenBank/DDBJ databases">
        <title>Genomic Encyclopedia of Archaeal and Bacterial Type Strains, Phase II (KMG-II): from individual species to whole genera.</title>
        <authorList>
            <person name="Goeker M."/>
        </authorList>
    </citation>
    <scope>NUCLEOTIDE SEQUENCE [LARGE SCALE GENOMIC DNA]</scope>
    <source>
        <strain evidence="5 6">DSM 45037</strain>
    </source>
</reference>
<dbReference type="Pfam" id="PF00668">
    <property type="entry name" value="Condensation"/>
    <property type="match status" value="6"/>
</dbReference>
<proteinExistence type="predicted"/>
<dbReference type="SUPFAM" id="SSF56801">
    <property type="entry name" value="Acetyl-CoA synthetase-like"/>
    <property type="match status" value="5"/>
</dbReference>
<dbReference type="InterPro" id="IPR001242">
    <property type="entry name" value="Condensation_dom"/>
</dbReference>
<protein>
    <submittedName>
        <fullName evidence="5">Amino acid adenylation domain-containing protein</fullName>
    </submittedName>
</protein>
<dbReference type="PANTHER" id="PTHR45527:SF1">
    <property type="entry name" value="FATTY ACID SYNTHASE"/>
    <property type="match status" value="1"/>
</dbReference>
<organism evidence="5 6">
    <name type="scientific">Williamsia serinedens</name>
    <dbReference type="NCBI Taxonomy" id="391736"/>
    <lineage>
        <taxon>Bacteria</taxon>
        <taxon>Bacillati</taxon>
        <taxon>Actinomycetota</taxon>
        <taxon>Actinomycetes</taxon>
        <taxon>Mycobacteriales</taxon>
        <taxon>Nocardiaceae</taxon>
        <taxon>Williamsia</taxon>
    </lineage>
</organism>
<dbReference type="InterPro" id="IPR001031">
    <property type="entry name" value="Thioesterase"/>
</dbReference>
<dbReference type="PROSITE" id="PS50075">
    <property type="entry name" value="CARRIER"/>
    <property type="match status" value="6"/>
</dbReference>
<dbReference type="Pfam" id="PF00501">
    <property type="entry name" value="AMP-binding"/>
    <property type="match status" value="5"/>
</dbReference>
<dbReference type="InterPro" id="IPR006162">
    <property type="entry name" value="Ppantetheine_attach_site"/>
</dbReference>